<dbReference type="GO" id="GO:0016604">
    <property type="term" value="C:nuclear body"/>
    <property type="evidence" value="ECO:0007669"/>
    <property type="project" value="TreeGrafter"/>
</dbReference>
<keyword evidence="8" id="KW-1185">Reference proteome</keyword>
<accession>A0A815ZCQ8</accession>
<dbReference type="CDD" id="cd18042">
    <property type="entry name" value="DEXXQc_SETX"/>
    <property type="match status" value="1"/>
</dbReference>
<dbReference type="Pfam" id="PF13087">
    <property type="entry name" value="AAA_12"/>
    <property type="match status" value="1"/>
</dbReference>
<dbReference type="FunFam" id="3.40.50.300:FF:000326">
    <property type="entry name" value="P-loop containing nucleoside triphosphate hydrolase"/>
    <property type="match status" value="1"/>
</dbReference>
<dbReference type="PANTHER" id="PTHR10887:SF495">
    <property type="entry name" value="HELICASE SENATAXIN ISOFORM X1-RELATED"/>
    <property type="match status" value="1"/>
</dbReference>
<dbReference type="GO" id="GO:0004386">
    <property type="term" value="F:helicase activity"/>
    <property type="evidence" value="ECO:0007669"/>
    <property type="project" value="UniProtKB-KW"/>
</dbReference>
<comment type="caution">
    <text evidence="7">The sequence shown here is derived from an EMBL/GenBank/DDBJ whole genome shotgun (WGS) entry which is preliminary data.</text>
</comment>
<dbReference type="InterPro" id="IPR027417">
    <property type="entry name" value="P-loop_NTPase"/>
</dbReference>
<gene>
    <name evidence="7" type="ORF">XAT740_LOCUS45595</name>
</gene>
<feature type="domain" description="DNA2/NAM7 helicase helicase" evidence="5">
    <location>
        <begin position="447"/>
        <end position="535"/>
    </location>
</feature>
<evidence type="ECO:0000259" key="6">
    <source>
        <dbReference type="Pfam" id="PF13087"/>
    </source>
</evidence>
<dbReference type="EMBL" id="CAJNOR010005978">
    <property type="protein sequence ID" value="CAF1581844.1"/>
    <property type="molecule type" value="Genomic_DNA"/>
</dbReference>
<evidence type="ECO:0000313" key="8">
    <source>
        <dbReference type="Proteomes" id="UP000663828"/>
    </source>
</evidence>
<dbReference type="GO" id="GO:0006369">
    <property type="term" value="P:termination of RNA polymerase II transcription"/>
    <property type="evidence" value="ECO:0007669"/>
    <property type="project" value="TreeGrafter"/>
</dbReference>
<evidence type="ECO:0000256" key="2">
    <source>
        <dbReference type="ARBA" id="ARBA00022801"/>
    </source>
</evidence>
<dbReference type="GO" id="GO:0005524">
    <property type="term" value="F:ATP binding"/>
    <property type="evidence" value="ECO:0007669"/>
    <property type="project" value="UniProtKB-KW"/>
</dbReference>
<dbReference type="CDD" id="cd18808">
    <property type="entry name" value="SF1_C_Upf1"/>
    <property type="match status" value="1"/>
</dbReference>
<sequence length="783" mass="90940">MDDYRARTWFQLQCNDPQSSHLWIRARILYTFKRGAITALYLFNCNRILLREAGFHTSSHGSLWSEKVHGNIRVLFDRIVTRWVPHNLTQKIGMKHAFHTTLTPEPLLNVPHSFEFERAAQDFYERCFMPLLYHELWESIIDDAKPLISNELFNRDGDIIIQIRRYEPQETQPTHHSEKVIPTTLIFGSYSFDIDFSFTRIFPKLGLGDIVLINIKLPSQQKSFFAIIVHTFDRWPENVEVSSSDKIVKVQSDIVLYTSKKCSDAITKICNPSPREISVTKLSNLTSCRRQISAVFNLPKFEKQTSMLMPDDTDPYFQHINIRNNEHINGDFNENQRDVIRYAIQMFNENNSSHMHLVHGPPGTGKSKTIAGIVITLIPLLKKDQKILLCAPSNNACDELFKRVLDELDPDDKEDKLVRVGREAPLDYNVCEYFLESLTMKRLVQMMRNDEPRINQRVDSIKEGILQSAKVIVSTLNYSANNTLVHMKMRKNVEFIIIDEACQSLEPDCLLPFYFGCSKIILVGDPKQLPPCVLSPAGQRHNLSQSLYTRLYDLIPKENVTMLTKQYRMHEEISHFPNEHFYNGDLETDESVMNYWPDYPLEPYYLYNLTYTRHTCPPNGGSSNNKEERIFIKKFCIKLLERLANRQPYVKDVEEFIEIEKRIVVITPYKSQMTKFRERSLEFPRHIEVLTVDSAQGKEKDIVLISCVRSGNSNYGETIGFLSDEHRLNVMLTRARRALYIFGNLTWIAEGNSHWEALVDDATRRQVITTIQNNSQEIALPLP</sequence>
<dbReference type="GO" id="GO:0016787">
    <property type="term" value="F:hydrolase activity"/>
    <property type="evidence" value="ECO:0007669"/>
    <property type="project" value="UniProtKB-KW"/>
</dbReference>
<evidence type="ECO:0000313" key="7">
    <source>
        <dbReference type="EMBL" id="CAF1581844.1"/>
    </source>
</evidence>
<dbReference type="Proteomes" id="UP000663828">
    <property type="component" value="Unassembled WGS sequence"/>
</dbReference>
<dbReference type="SUPFAM" id="SSF52540">
    <property type="entry name" value="P-loop containing nucleoside triphosphate hydrolases"/>
    <property type="match status" value="1"/>
</dbReference>
<name>A0A815ZCQ8_ADIRI</name>
<evidence type="ECO:0000256" key="4">
    <source>
        <dbReference type="ARBA" id="ARBA00022840"/>
    </source>
</evidence>
<dbReference type="GO" id="GO:0001147">
    <property type="term" value="F:transcription termination site sequence-specific DNA binding"/>
    <property type="evidence" value="ECO:0007669"/>
    <property type="project" value="TreeGrafter"/>
</dbReference>
<keyword evidence="4" id="KW-0067">ATP-binding</keyword>
<keyword evidence="3" id="KW-0347">Helicase</keyword>
<dbReference type="AlphaFoldDB" id="A0A815ZCQ8"/>
<reference evidence="7" key="1">
    <citation type="submission" date="2021-02" db="EMBL/GenBank/DDBJ databases">
        <authorList>
            <person name="Nowell W R."/>
        </authorList>
    </citation>
    <scope>NUCLEOTIDE SEQUENCE</scope>
</reference>
<feature type="domain" description="DNA2/NAM7 helicase-like C-terminal" evidence="6">
    <location>
        <begin position="543"/>
        <end position="744"/>
    </location>
</feature>
<keyword evidence="2" id="KW-0378">Hydrolase</keyword>
<feature type="domain" description="DNA2/NAM7 helicase helicase" evidence="5">
    <location>
        <begin position="332"/>
        <end position="443"/>
    </location>
</feature>
<dbReference type="GO" id="GO:0005694">
    <property type="term" value="C:chromosome"/>
    <property type="evidence" value="ECO:0007669"/>
    <property type="project" value="UniProtKB-ARBA"/>
</dbReference>
<keyword evidence="1" id="KW-0547">Nucleotide-binding</keyword>
<dbReference type="InterPro" id="IPR045055">
    <property type="entry name" value="DNA2/NAM7-like"/>
</dbReference>
<dbReference type="Pfam" id="PF13086">
    <property type="entry name" value="AAA_11"/>
    <property type="match status" value="2"/>
</dbReference>
<evidence type="ECO:0000259" key="5">
    <source>
        <dbReference type="Pfam" id="PF13086"/>
    </source>
</evidence>
<evidence type="ECO:0000256" key="3">
    <source>
        <dbReference type="ARBA" id="ARBA00022806"/>
    </source>
</evidence>
<dbReference type="Gene3D" id="3.40.50.300">
    <property type="entry name" value="P-loop containing nucleotide triphosphate hydrolases"/>
    <property type="match status" value="2"/>
</dbReference>
<protein>
    <submittedName>
        <fullName evidence="7">Uncharacterized protein</fullName>
    </submittedName>
</protein>
<proteinExistence type="predicted"/>
<dbReference type="PANTHER" id="PTHR10887">
    <property type="entry name" value="DNA2/NAM7 HELICASE FAMILY"/>
    <property type="match status" value="1"/>
</dbReference>
<dbReference type="InterPro" id="IPR047187">
    <property type="entry name" value="SF1_C_Upf1"/>
</dbReference>
<dbReference type="InterPro" id="IPR041679">
    <property type="entry name" value="DNA2/NAM7-like_C"/>
</dbReference>
<evidence type="ECO:0000256" key="1">
    <source>
        <dbReference type="ARBA" id="ARBA00022741"/>
    </source>
</evidence>
<organism evidence="7 8">
    <name type="scientific">Adineta ricciae</name>
    <name type="common">Rotifer</name>
    <dbReference type="NCBI Taxonomy" id="249248"/>
    <lineage>
        <taxon>Eukaryota</taxon>
        <taxon>Metazoa</taxon>
        <taxon>Spiralia</taxon>
        <taxon>Gnathifera</taxon>
        <taxon>Rotifera</taxon>
        <taxon>Eurotatoria</taxon>
        <taxon>Bdelloidea</taxon>
        <taxon>Adinetida</taxon>
        <taxon>Adinetidae</taxon>
        <taxon>Adineta</taxon>
    </lineage>
</organism>
<dbReference type="InterPro" id="IPR041677">
    <property type="entry name" value="DNA2/NAM7_AAA_11"/>
</dbReference>